<dbReference type="Proteomes" id="UP000293506">
    <property type="component" value="Unassembled WGS sequence"/>
</dbReference>
<protein>
    <submittedName>
        <fullName evidence="3">VOC family protein</fullName>
    </submittedName>
</protein>
<accession>A0A4Q5GDF9</accession>
<gene>
    <name evidence="3" type="ORF">EAI82_15095</name>
</gene>
<name>A0A4Q5GDF9_9FIRM</name>
<evidence type="ECO:0000313" key="3">
    <source>
        <dbReference type="EMBL" id="RYT61795.1"/>
    </source>
</evidence>
<reference evidence="3 4" key="1">
    <citation type="journal article" date="2019" name="Science, e1252229">
        <title>Invertible promoters mediate bacterial phase variation, antibiotic resistance, and host adaptation in the gut.</title>
        <authorList>
            <person name="Jiang X."/>
            <person name="Hall A.B."/>
            <person name="Arthur T.D."/>
            <person name="Plichta D.R."/>
            <person name="Covington C.T."/>
            <person name="Poyet M."/>
            <person name="Crothers J."/>
            <person name="Moses P.L."/>
            <person name="Tolonen A.C."/>
            <person name="Vlamakis H."/>
            <person name="Alm E.J."/>
            <person name="Xavier R.J."/>
        </authorList>
    </citation>
    <scope>NUCLEOTIDE SEQUENCE [LARGE SCALE GENOMIC DNA]</scope>
    <source>
        <strain evidence="4">af_0058</strain>
    </source>
</reference>
<proteinExistence type="predicted"/>
<dbReference type="Pfam" id="PF00903">
    <property type="entry name" value="Glyoxalase"/>
    <property type="match status" value="1"/>
</dbReference>
<feature type="domain" description="VOC" evidence="2">
    <location>
        <begin position="1"/>
        <end position="121"/>
    </location>
</feature>
<keyword evidence="1" id="KW-0479">Metal-binding</keyword>
<dbReference type="RefSeq" id="WP_129796092.1">
    <property type="nucleotide sequence ID" value="NZ_RCXQ01000023.1"/>
</dbReference>
<evidence type="ECO:0000313" key="4">
    <source>
        <dbReference type="Proteomes" id="UP000293506"/>
    </source>
</evidence>
<comment type="caution">
    <text evidence="3">The sequence shown here is derived from an EMBL/GenBank/DDBJ whole genome shotgun (WGS) entry which is preliminary data.</text>
</comment>
<dbReference type="PANTHER" id="PTHR36113:SF6">
    <property type="entry name" value="FOSFOMYCIN RESISTANCE PROTEIN FOSX"/>
    <property type="match status" value="1"/>
</dbReference>
<dbReference type="InterPro" id="IPR004360">
    <property type="entry name" value="Glyas_Fos-R_dOase_dom"/>
</dbReference>
<dbReference type="InterPro" id="IPR051332">
    <property type="entry name" value="Fosfomycin_Res_Enzymes"/>
</dbReference>
<dbReference type="SUPFAM" id="SSF54593">
    <property type="entry name" value="Glyoxalase/Bleomycin resistance protein/Dihydroxybiphenyl dioxygenase"/>
    <property type="match status" value="1"/>
</dbReference>
<dbReference type="PROSITE" id="PS51819">
    <property type="entry name" value="VOC"/>
    <property type="match status" value="1"/>
</dbReference>
<dbReference type="InterPro" id="IPR037523">
    <property type="entry name" value="VOC_core"/>
</dbReference>
<dbReference type="EMBL" id="RCXQ01000023">
    <property type="protein sequence ID" value="RYT61795.1"/>
    <property type="molecule type" value="Genomic_DNA"/>
</dbReference>
<organism evidence="3 4">
    <name type="scientific">Blautia obeum</name>
    <dbReference type="NCBI Taxonomy" id="40520"/>
    <lineage>
        <taxon>Bacteria</taxon>
        <taxon>Bacillati</taxon>
        <taxon>Bacillota</taxon>
        <taxon>Clostridia</taxon>
        <taxon>Lachnospirales</taxon>
        <taxon>Lachnospiraceae</taxon>
        <taxon>Blautia</taxon>
    </lineage>
</organism>
<dbReference type="GO" id="GO:0046872">
    <property type="term" value="F:metal ion binding"/>
    <property type="evidence" value="ECO:0007669"/>
    <property type="project" value="UniProtKB-KW"/>
</dbReference>
<evidence type="ECO:0000259" key="2">
    <source>
        <dbReference type="PROSITE" id="PS51819"/>
    </source>
</evidence>
<dbReference type="PANTHER" id="PTHR36113">
    <property type="entry name" value="LYASE, PUTATIVE-RELATED-RELATED"/>
    <property type="match status" value="1"/>
</dbReference>
<dbReference type="InterPro" id="IPR029068">
    <property type="entry name" value="Glyas_Bleomycin-R_OHBP_Dase"/>
</dbReference>
<sequence length="124" mass="14301">MIQGLDHVAIIVSSEKSISFYEKLGFSIIERIKRNYDEVVFMEIMGLILEIFVDDKHPRRLNQPEATGLRHLALRTDNITETIAKLKKDGIEAEPIRQDWHGLNFTFVKDPDGLPIEIKERGNI</sequence>
<dbReference type="Gene3D" id="3.10.180.10">
    <property type="entry name" value="2,3-Dihydroxybiphenyl 1,2-Dioxygenase, domain 1"/>
    <property type="match status" value="1"/>
</dbReference>
<dbReference type="AlphaFoldDB" id="A0A4Q5GDF9"/>
<evidence type="ECO:0000256" key="1">
    <source>
        <dbReference type="ARBA" id="ARBA00022723"/>
    </source>
</evidence>